<dbReference type="NCBIfam" id="TIGR00499">
    <property type="entry name" value="lysS_bact"/>
    <property type="match status" value="1"/>
</dbReference>
<dbReference type="PANTHER" id="PTHR42918">
    <property type="entry name" value="LYSYL-TRNA SYNTHETASE"/>
    <property type="match status" value="1"/>
</dbReference>
<evidence type="ECO:0000256" key="6">
    <source>
        <dbReference type="ARBA" id="ARBA00022741"/>
    </source>
</evidence>
<evidence type="ECO:0000256" key="5">
    <source>
        <dbReference type="ARBA" id="ARBA00022598"/>
    </source>
</evidence>
<dbReference type="SUPFAM" id="SSF55681">
    <property type="entry name" value="Class II aaRS and biotin synthetases"/>
    <property type="match status" value="1"/>
</dbReference>
<comment type="catalytic activity">
    <reaction evidence="11 12">
        <text>tRNA(Lys) + L-lysine + ATP = L-lysyl-tRNA(Lys) + AMP + diphosphate</text>
        <dbReference type="Rhea" id="RHEA:20792"/>
        <dbReference type="Rhea" id="RHEA-COMP:9696"/>
        <dbReference type="Rhea" id="RHEA-COMP:9697"/>
        <dbReference type="ChEBI" id="CHEBI:30616"/>
        <dbReference type="ChEBI" id="CHEBI:32551"/>
        <dbReference type="ChEBI" id="CHEBI:33019"/>
        <dbReference type="ChEBI" id="CHEBI:78442"/>
        <dbReference type="ChEBI" id="CHEBI:78529"/>
        <dbReference type="ChEBI" id="CHEBI:456215"/>
        <dbReference type="EC" id="6.1.1.6"/>
    </reaction>
</comment>
<evidence type="ECO:0000313" key="15">
    <source>
        <dbReference type="Proteomes" id="UP000053237"/>
    </source>
</evidence>
<dbReference type="InterPro" id="IPR004364">
    <property type="entry name" value="Aa-tRNA-synt_II"/>
</dbReference>
<dbReference type="AlphaFoldDB" id="A0A024GL19"/>
<keyword evidence="7" id="KW-0067">ATP-binding</keyword>
<dbReference type="InterPro" id="IPR002313">
    <property type="entry name" value="Lys-tRNA-ligase_II"/>
</dbReference>
<keyword evidence="4" id="KW-0963">Cytoplasm</keyword>
<dbReference type="PROSITE" id="PS50862">
    <property type="entry name" value="AA_TRNA_LIGASE_II"/>
    <property type="match status" value="1"/>
</dbReference>
<evidence type="ECO:0000256" key="10">
    <source>
        <dbReference type="ARBA" id="ARBA00030563"/>
    </source>
</evidence>
<dbReference type="GO" id="GO:0005829">
    <property type="term" value="C:cytosol"/>
    <property type="evidence" value="ECO:0007669"/>
    <property type="project" value="TreeGrafter"/>
</dbReference>
<name>A0A024GL19_9STRA</name>
<dbReference type="Pfam" id="PF01336">
    <property type="entry name" value="tRNA_anti-codon"/>
    <property type="match status" value="1"/>
</dbReference>
<keyword evidence="8" id="KW-0648">Protein biosynthesis</keyword>
<dbReference type="InterPro" id="IPR034762">
    <property type="entry name" value="Lys-tRNA-ligase_II_bac/euk"/>
</dbReference>
<keyword evidence="15" id="KW-1185">Reference proteome</keyword>
<dbReference type="InterPro" id="IPR006195">
    <property type="entry name" value="aa-tRNA-synth_II"/>
</dbReference>
<evidence type="ECO:0000256" key="12">
    <source>
        <dbReference type="RuleBase" id="RU003748"/>
    </source>
</evidence>
<evidence type="ECO:0000256" key="7">
    <source>
        <dbReference type="ARBA" id="ARBA00022840"/>
    </source>
</evidence>
<dbReference type="PANTHER" id="PTHR42918:SF9">
    <property type="entry name" value="LYSINE--TRNA LIGASE"/>
    <property type="match status" value="1"/>
</dbReference>
<evidence type="ECO:0000256" key="1">
    <source>
        <dbReference type="ARBA" id="ARBA00004496"/>
    </source>
</evidence>
<proteinExistence type="inferred from homology"/>
<dbReference type="GO" id="GO:0004824">
    <property type="term" value="F:lysine-tRNA ligase activity"/>
    <property type="evidence" value="ECO:0007669"/>
    <property type="project" value="UniProtKB-EC"/>
</dbReference>
<dbReference type="SUPFAM" id="SSF50249">
    <property type="entry name" value="Nucleic acid-binding proteins"/>
    <property type="match status" value="1"/>
</dbReference>
<dbReference type="GO" id="GO:0005524">
    <property type="term" value="F:ATP binding"/>
    <property type="evidence" value="ECO:0007669"/>
    <property type="project" value="UniProtKB-KW"/>
</dbReference>
<evidence type="ECO:0000256" key="2">
    <source>
        <dbReference type="ARBA" id="ARBA00008226"/>
    </source>
</evidence>
<dbReference type="InterPro" id="IPR018149">
    <property type="entry name" value="Lys-tRNA-synth_II_C"/>
</dbReference>
<evidence type="ECO:0000313" key="14">
    <source>
        <dbReference type="EMBL" id="CCI47235.1"/>
    </source>
</evidence>
<dbReference type="EC" id="6.1.1.6" evidence="3 12"/>
<comment type="subcellular location">
    <subcellularLocation>
        <location evidence="1">Cytoplasm</location>
    </subcellularLocation>
</comment>
<evidence type="ECO:0000256" key="9">
    <source>
        <dbReference type="ARBA" id="ARBA00023146"/>
    </source>
</evidence>
<dbReference type="Gene3D" id="2.40.50.140">
    <property type="entry name" value="Nucleic acid-binding proteins"/>
    <property type="match status" value="1"/>
</dbReference>
<dbReference type="InterPro" id="IPR044136">
    <property type="entry name" value="Lys-tRNA-ligase_II_N"/>
</dbReference>
<keyword evidence="9" id="KW-0030">Aminoacyl-tRNA synthetase</keyword>
<dbReference type="Pfam" id="PF00152">
    <property type="entry name" value="tRNA-synt_2"/>
    <property type="match status" value="1"/>
</dbReference>
<evidence type="ECO:0000259" key="13">
    <source>
        <dbReference type="PROSITE" id="PS50862"/>
    </source>
</evidence>
<dbReference type="InterPro" id="IPR012340">
    <property type="entry name" value="NA-bd_OB-fold"/>
</dbReference>
<evidence type="ECO:0000256" key="8">
    <source>
        <dbReference type="ARBA" id="ARBA00022917"/>
    </source>
</evidence>
<dbReference type="InParanoid" id="A0A024GL19"/>
<protein>
    <recommendedName>
        <fullName evidence="3 12">Lysine--tRNA ligase</fullName>
        <ecNumber evidence="3 12">6.1.1.6</ecNumber>
    </recommendedName>
    <alternativeName>
        <fullName evidence="10 12">Lysyl-tRNA synthetase</fullName>
    </alternativeName>
</protein>
<comment type="caution">
    <text evidence="14">The sequence shown here is derived from an EMBL/GenBank/DDBJ whole genome shotgun (WGS) entry which is preliminary data.</text>
</comment>
<dbReference type="CDD" id="cd00775">
    <property type="entry name" value="LysRS_core"/>
    <property type="match status" value="1"/>
</dbReference>
<dbReference type="GO" id="GO:0000049">
    <property type="term" value="F:tRNA binding"/>
    <property type="evidence" value="ECO:0007669"/>
    <property type="project" value="TreeGrafter"/>
</dbReference>
<sequence length="498" mass="56677">MSLKEYCDKYKALQSKARYVHDEISLAGRIMSIRIASKKLVFMDLWNEGQCVQILSEKQHFQEAENNGNETFYQIHESLRRGDIIGVTGFPGKSAKGELSLIPRKLEILAPCTQPFPNDKYGIKNPDIRFRKRYLDLLVNRDIRSIFETRAKVVKAIRNFLEDRGFLEVETPMLYSSAGGATAEPFVTKSRALGNDLYLRIAPELFLKQLVIGGFNRVFEIGKVFRNEGIDATHNPEFTICEFYQAYADYETLMQTAEEMLSDIQFSSPHRLCTTILTYPSSAECDGAVESIEIDFTPPFRRLSICPTLEKALEESLPDLESDCATQKLLEHCRAHQIDCPRPHTVPRLLDRLIGHFIEPMCVHPTFVYNHPKCMSPLAKDHRKLEGLTERFELFVAGKELCNAYTELNDPGIQRERFEAQLENKIQGDREAHQMDEDFCKALEYGLSPTGGFGIGIDRLVMLITGKHHIRESILFPAMRSTETEHSNALNGEGSTPI</sequence>
<evidence type="ECO:0000256" key="3">
    <source>
        <dbReference type="ARBA" id="ARBA00013166"/>
    </source>
</evidence>
<evidence type="ECO:0000256" key="11">
    <source>
        <dbReference type="ARBA" id="ARBA00048573"/>
    </source>
</evidence>
<dbReference type="Gene3D" id="3.30.930.10">
    <property type="entry name" value="Bira Bifunctional Protein, Domain 2"/>
    <property type="match status" value="1"/>
</dbReference>
<comment type="similarity">
    <text evidence="2">Belongs to the class-II aminoacyl-tRNA synthetase family.</text>
</comment>
<dbReference type="NCBIfam" id="NF001756">
    <property type="entry name" value="PRK00484.1"/>
    <property type="match status" value="1"/>
</dbReference>
<dbReference type="CDD" id="cd04322">
    <property type="entry name" value="LysRS_N"/>
    <property type="match status" value="1"/>
</dbReference>
<dbReference type="STRING" id="65357.A0A024GL19"/>
<dbReference type="OrthoDB" id="21243at2759"/>
<feature type="domain" description="Aminoacyl-transfer RNA synthetases class-II family profile" evidence="13">
    <location>
        <begin position="147"/>
        <end position="477"/>
    </location>
</feature>
<dbReference type="InterPro" id="IPR045864">
    <property type="entry name" value="aa-tRNA-synth_II/BPL/LPL"/>
</dbReference>
<dbReference type="EMBL" id="CAIX01000157">
    <property type="protein sequence ID" value="CCI47235.1"/>
    <property type="molecule type" value="Genomic_DNA"/>
</dbReference>
<dbReference type="PIRSF" id="PIRSF039101">
    <property type="entry name" value="LysRS2"/>
    <property type="match status" value="1"/>
</dbReference>
<dbReference type="InterPro" id="IPR004365">
    <property type="entry name" value="NA-bd_OB_tRNA"/>
</dbReference>
<dbReference type="FunFam" id="3.30.930.10:FF:000238">
    <property type="entry name" value="Lysine--tRNA ligase"/>
    <property type="match status" value="1"/>
</dbReference>
<dbReference type="GO" id="GO:0006430">
    <property type="term" value="P:lysyl-tRNA aminoacylation"/>
    <property type="evidence" value="ECO:0007669"/>
    <property type="project" value="InterPro"/>
</dbReference>
<evidence type="ECO:0000256" key="4">
    <source>
        <dbReference type="ARBA" id="ARBA00022490"/>
    </source>
</evidence>
<dbReference type="Proteomes" id="UP000053237">
    <property type="component" value="Unassembled WGS sequence"/>
</dbReference>
<keyword evidence="6" id="KW-0547">Nucleotide-binding</keyword>
<reference evidence="14 15" key="1">
    <citation type="submission" date="2012-05" db="EMBL/GenBank/DDBJ databases">
        <title>Recombination and specialization in a pathogen metapopulation.</title>
        <authorList>
            <person name="Gardiner A."/>
            <person name="Kemen E."/>
            <person name="Schultz-Larsen T."/>
            <person name="MacLean D."/>
            <person name="Van Oosterhout C."/>
            <person name="Jones J.D.G."/>
        </authorList>
    </citation>
    <scope>NUCLEOTIDE SEQUENCE [LARGE SCALE GENOMIC DNA]</scope>
    <source>
        <strain evidence="14 15">Ac Nc2</strain>
    </source>
</reference>
<organism evidence="14 15">
    <name type="scientific">Albugo candida</name>
    <dbReference type="NCBI Taxonomy" id="65357"/>
    <lineage>
        <taxon>Eukaryota</taxon>
        <taxon>Sar</taxon>
        <taxon>Stramenopiles</taxon>
        <taxon>Oomycota</taxon>
        <taxon>Peronosporomycetes</taxon>
        <taxon>Albuginales</taxon>
        <taxon>Albuginaceae</taxon>
        <taxon>Albugo</taxon>
    </lineage>
</organism>
<dbReference type="PRINTS" id="PR00982">
    <property type="entry name" value="TRNASYNTHLYS"/>
</dbReference>
<keyword evidence="5" id="KW-0436">Ligase</keyword>
<dbReference type="FunFam" id="2.40.50.140:FF:000050">
    <property type="entry name" value="Lysine--tRNA ligase"/>
    <property type="match status" value="1"/>
</dbReference>
<accession>A0A024GL19</accession>
<gene>
    <name evidence="14" type="ORF">BN9_082130</name>
</gene>
<dbReference type="HAMAP" id="MF_00252">
    <property type="entry name" value="Lys_tRNA_synth_class2"/>
    <property type="match status" value="1"/>
</dbReference>